<evidence type="ECO:0000256" key="7">
    <source>
        <dbReference type="ARBA" id="ARBA00023136"/>
    </source>
</evidence>
<evidence type="ECO:0000256" key="2">
    <source>
        <dbReference type="ARBA" id="ARBA00022448"/>
    </source>
</evidence>
<evidence type="ECO:0000313" key="12">
    <source>
        <dbReference type="Proteomes" id="UP000239406"/>
    </source>
</evidence>
<dbReference type="GO" id="GO:0006865">
    <property type="term" value="P:amino acid transport"/>
    <property type="evidence" value="ECO:0007669"/>
    <property type="project" value="UniProtKB-KW"/>
</dbReference>
<feature type="transmembrane region" description="Helical" evidence="9">
    <location>
        <begin position="90"/>
        <end position="115"/>
    </location>
</feature>
<evidence type="ECO:0000256" key="5">
    <source>
        <dbReference type="ARBA" id="ARBA00022970"/>
    </source>
</evidence>
<evidence type="ECO:0000313" key="10">
    <source>
        <dbReference type="EMBL" id="PPE70204.1"/>
    </source>
</evidence>
<dbReference type="AlphaFoldDB" id="A0A2S5T5D0"/>
<dbReference type="InterPro" id="IPR052157">
    <property type="entry name" value="BCAA_transport_permease"/>
</dbReference>
<dbReference type="OrthoDB" id="9807115at2"/>
<evidence type="ECO:0000313" key="11">
    <source>
        <dbReference type="EMBL" id="TCP08139.1"/>
    </source>
</evidence>
<dbReference type="GO" id="GO:0005886">
    <property type="term" value="C:plasma membrane"/>
    <property type="evidence" value="ECO:0007669"/>
    <property type="project" value="UniProtKB-SubCell"/>
</dbReference>
<evidence type="ECO:0000256" key="9">
    <source>
        <dbReference type="SAM" id="Phobius"/>
    </source>
</evidence>
<keyword evidence="7 9" id="KW-0472">Membrane</keyword>
<evidence type="ECO:0000256" key="1">
    <source>
        <dbReference type="ARBA" id="ARBA00004651"/>
    </source>
</evidence>
<comment type="similarity">
    <text evidence="8">Belongs to the binding-protein-dependent transport system permease family. LivHM subfamily.</text>
</comment>
<dbReference type="Pfam" id="PF02653">
    <property type="entry name" value="BPD_transp_2"/>
    <property type="match status" value="1"/>
</dbReference>
<evidence type="ECO:0000256" key="8">
    <source>
        <dbReference type="ARBA" id="ARBA00037998"/>
    </source>
</evidence>
<comment type="caution">
    <text evidence="10">The sequence shown here is derived from an EMBL/GenBank/DDBJ whole genome shotgun (WGS) entry which is preliminary data.</text>
</comment>
<feature type="transmembrane region" description="Helical" evidence="9">
    <location>
        <begin position="259"/>
        <end position="279"/>
    </location>
</feature>
<gene>
    <name evidence="10" type="ORF">C1702_08070</name>
    <name evidence="11" type="ORF">EV676_103172</name>
</gene>
<feature type="transmembrane region" description="Helical" evidence="9">
    <location>
        <begin position="33"/>
        <end position="52"/>
    </location>
</feature>
<evidence type="ECO:0000256" key="3">
    <source>
        <dbReference type="ARBA" id="ARBA00022475"/>
    </source>
</evidence>
<evidence type="ECO:0000256" key="4">
    <source>
        <dbReference type="ARBA" id="ARBA00022692"/>
    </source>
</evidence>
<dbReference type="PANTHER" id="PTHR11795:SF451">
    <property type="entry name" value="ABC TRANSPORTER PERMEASE PROTEIN"/>
    <property type="match status" value="1"/>
</dbReference>
<protein>
    <submittedName>
        <fullName evidence="11">Amino acid/amide ABC transporter membrane protein 1 (HAAT family)</fullName>
    </submittedName>
    <submittedName>
        <fullName evidence="10">Branched-chain amino acid ABC transporter permease</fullName>
    </submittedName>
</protein>
<feature type="transmembrane region" description="Helical" evidence="9">
    <location>
        <begin position="190"/>
        <end position="214"/>
    </location>
</feature>
<keyword evidence="5" id="KW-0029">Amino-acid transport</keyword>
<dbReference type="Proteomes" id="UP000239406">
    <property type="component" value="Unassembled WGS sequence"/>
</dbReference>
<dbReference type="GO" id="GO:0022857">
    <property type="term" value="F:transmembrane transporter activity"/>
    <property type="evidence" value="ECO:0007669"/>
    <property type="project" value="InterPro"/>
</dbReference>
<evidence type="ECO:0000313" key="13">
    <source>
        <dbReference type="Proteomes" id="UP000294772"/>
    </source>
</evidence>
<dbReference type="CDD" id="cd06582">
    <property type="entry name" value="TM_PBP1_LivH_like"/>
    <property type="match status" value="1"/>
</dbReference>
<dbReference type="InterPro" id="IPR001851">
    <property type="entry name" value="ABC_transp_permease"/>
</dbReference>
<accession>A0A2S5T5D0</accession>
<keyword evidence="12" id="KW-1185">Reference proteome</keyword>
<dbReference type="PANTHER" id="PTHR11795">
    <property type="entry name" value="BRANCHED-CHAIN AMINO ACID TRANSPORT SYSTEM PERMEASE PROTEIN LIVH"/>
    <property type="match status" value="1"/>
</dbReference>
<dbReference type="RefSeq" id="WP_104357179.1">
    <property type="nucleotide sequence ID" value="NZ_CALFFA010000006.1"/>
</dbReference>
<feature type="transmembrane region" description="Helical" evidence="9">
    <location>
        <begin position="135"/>
        <end position="155"/>
    </location>
</feature>
<reference evidence="11 13" key="2">
    <citation type="submission" date="2019-03" db="EMBL/GenBank/DDBJ databases">
        <title>Genomic Encyclopedia of Type Strains, Phase IV (KMG-IV): sequencing the most valuable type-strain genomes for metagenomic binning, comparative biology and taxonomic classification.</title>
        <authorList>
            <person name="Goeker M."/>
        </authorList>
    </citation>
    <scope>NUCLEOTIDE SEQUENCE [LARGE SCALE GENOMIC DNA]</scope>
    <source>
        <strain evidence="11 13">DSM 15264</strain>
    </source>
</reference>
<evidence type="ECO:0000256" key="6">
    <source>
        <dbReference type="ARBA" id="ARBA00022989"/>
    </source>
</evidence>
<keyword evidence="4 9" id="KW-0812">Transmembrane</keyword>
<name>A0A2S5T5D0_9BURK</name>
<comment type="subcellular location">
    <subcellularLocation>
        <location evidence="1">Cell membrane</location>
        <topology evidence="1">Multi-pass membrane protein</topology>
    </subcellularLocation>
</comment>
<keyword evidence="6 9" id="KW-1133">Transmembrane helix</keyword>
<keyword evidence="3" id="KW-1003">Cell membrane</keyword>
<sequence length="293" mass="30905">MELLQTLCNGVLTGLVYGVVALSFVVIYRASRIVNLAQGQVVMASAFFVWLFVLELGWPLGLGLVAALAASVALGALIERTVFRRLIGQPVFTVVMASIGLLILLQGSAQLFFGAQTRPFPQIFPEGAWSVGPLLFNKALLIGAVLTLVTSEALHRFFTHSRPGLRLAAVAEDHVTALSLGVSVRQATAIAWMLGTALAMLAAVILLSGTVLGLQAAEIGLRALPVALLGGLESVRGASLAGVLVGVGEALASRYLDPHTAGAASLVFPYVLMILVLLFRPQGLFGWKKIERL</sequence>
<dbReference type="EMBL" id="SLXF01000003">
    <property type="protein sequence ID" value="TCP08139.1"/>
    <property type="molecule type" value="Genomic_DNA"/>
</dbReference>
<dbReference type="EMBL" id="PSNY01000007">
    <property type="protein sequence ID" value="PPE70204.1"/>
    <property type="molecule type" value="Genomic_DNA"/>
</dbReference>
<dbReference type="Proteomes" id="UP000294772">
    <property type="component" value="Unassembled WGS sequence"/>
</dbReference>
<organism evidence="10 12">
    <name type="scientific">Caldimonas thermodepolymerans</name>
    <dbReference type="NCBI Taxonomy" id="215580"/>
    <lineage>
        <taxon>Bacteria</taxon>
        <taxon>Pseudomonadati</taxon>
        <taxon>Pseudomonadota</taxon>
        <taxon>Betaproteobacteria</taxon>
        <taxon>Burkholderiales</taxon>
        <taxon>Sphaerotilaceae</taxon>
        <taxon>Caldimonas</taxon>
    </lineage>
</organism>
<feature type="transmembrane region" description="Helical" evidence="9">
    <location>
        <begin position="6"/>
        <end position="26"/>
    </location>
</feature>
<proteinExistence type="inferred from homology"/>
<reference evidence="10 12" key="1">
    <citation type="submission" date="2018-02" db="EMBL/GenBank/DDBJ databases">
        <title>Reclassifiation of [Polyangium] brachysporum DSM 7029 as Guopingzhaonella breviflexa gen. nov., sp. nov., a member of the family Comamonadaceae.</title>
        <authorList>
            <person name="Tang B."/>
        </authorList>
    </citation>
    <scope>NUCLEOTIDE SEQUENCE [LARGE SCALE GENOMIC DNA]</scope>
    <source>
        <strain evidence="10 12">DSM 15344</strain>
    </source>
</reference>
<feature type="transmembrane region" description="Helical" evidence="9">
    <location>
        <begin position="58"/>
        <end position="78"/>
    </location>
</feature>
<keyword evidence="2" id="KW-0813">Transport</keyword>